<proteinExistence type="predicted"/>
<gene>
    <name evidence="1" type="ORF">POT9AD_4002</name>
</gene>
<evidence type="ECO:0000313" key="1">
    <source>
        <dbReference type="EMBL" id="VDN64977.1"/>
    </source>
</evidence>
<accession>A0A653B8N3</accession>
<organism evidence="1">
    <name type="scientific">Ectopseudomonas oleovorans</name>
    <name type="common">Pseudomonas oleovorans</name>
    <dbReference type="NCBI Taxonomy" id="301"/>
    <lineage>
        <taxon>Bacteria</taxon>
        <taxon>Pseudomonadati</taxon>
        <taxon>Pseudomonadota</taxon>
        <taxon>Gammaproteobacteria</taxon>
        <taxon>Pseudomonadales</taxon>
        <taxon>Pseudomonadaceae</taxon>
        <taxon>Ectopseudomonas</taxon>
    </lineage>
</organism>
<sequence>MPTTGDKDVTRPCIAARQLLESHHKSLDDQPVTTRQAVFFSVIGALRRLDSCLVTPLSPSLEKAWSVRLFRS</sequence>
<name>A0A653B8N3_ECTOL</name>
<reference evidence="1" key="1">
    <citation type="submission" date="2018-11" db="EMBL/GenBank/DDBJ databases">
        <authorList>
            <consortium name="Genoscope - CEA"/>
            <person name="William W."/>
        </authorList>
    </citation>
    <scope>NUCLEOTIDE SEQUENCE [LARGE SCALE GENOMIC DNA]</scope>
    <source>
        <strain evidence="1">T9AD</strain>
    </source>
</reference>
<dbReference type="AlphaFoldDB" id="A0A653B8N3"/>
<dbReference type="EMBL" id="LR130779">
    <property type="protein sequence ID" value="VDN64977.1"/>
    <property type="molecule type" value="Genomic_DNA"/>
</dbReference>
<protein>
    <submittedName>
        <fullName evidence="1">Uncharacterized protein</fullName>
    </submittedName>
</protein>